<proteinExistence type="predicted"/>
<dbReference type="InterPro" id="IPR014960">
    <property type="entry name" value="DUF1828"/>
</dbReference>
<protein>
    <submittedName>
        <fullName evidence="1">Domain of uncharacterized function DUF1828</fullName>
    </submittedName>
</protein>
<evidence type="ECO:0000313" key="1">
    <source>
        <dbReference type="EMBL" id="SPY06999.1"/>
    </source>
</evidence>
<accession>A0A2X1UID4</accession>
<reference evidence="1 2" key="1">
    <citation type="submission" date="2018-06" db="EMBL/GenBank/DDBJ databases">
        <authorList>
            <consortium name="Pathogen Informatics"/>
            <person name="Doyle S."/>
        </authorList>
    </citation>
    <scope>NUCLEOTIDE SEQUENCE [LARGE SCALE GENOMIC DNA]</scope>
    <source>
        <strain evidence="1 2">NCTC11009</strain>
    </source>
</reference>
<dbReference type="AlphaFoldDB" id="A0A2X1UID4"/>
<dbReference type="EMBL" id="UATH01000001">
    <property type="protein sequence ID" value="SPY06999.1"/>
    <property type="molecule type" value="Genomic_DNA"/>
</dbReference>
<organism evidence="1 2">
    <name type="scientific">Oligella urethralis</name>
    <dbReference type="NCBI Taxonomy" id="90245"/>
    <lineage>
        <taxon>Bacteria</taxon>
        <taxon>Pseudomonadati</taxon>
        <taxon>Pseudomonadota</taxon>
        <taxon>Betaproteobacteria</taxon>
        <taxon>Burkholderiales</taxon>
        <taxon>Alcaligenaceae</taxon>
        <taxon>Oligella</taxon>
    </lineage>
</organism>
<evidence type="ECO:0000313" key="2">
    <source>
        <dbReference type="Proteomes" id="UP000250242"/>
    </source>
</evidence>
<name>A0A2X1UID4_9BURK</name>
<dbReference type="Proteomes" id="UP000250242">
    <property type="component" value="Unassembled WGS sequence"/>
</dbReference>
<sequence length="137" mass="15205">MICKSFAEMTGFECHPLNEEGTVAYVATPFTFEDGDTLPLYVEKIANSHIRFFDDGELALHFLGRGLSGAKKNITYSFLSAIASKNNLTFEKNILEKTSSIAEASIGFASYLSALLDIITWEKENINVDLNIIETIK</sequence>
<gene>
    <name evidence="1" type="ORF">NCTC11009_00188</name>
</gene>
<dbReference type="Pfam" id="PF08861">
    <property type="entry name" value="DUF1828"/>
    <property type="match status" value="1"/>
</dbReference>